<dbReference type="PATRIC" id="fig|587753.10.peg.4247"/>
<evidence type="ECO:0000313" key="1">
    <source>
        <dbReference type="EMBL" id="AKA25697.1"/>
    </source>
</evidence>
<protein>
    <submittedName>
        <fullName evidence="1">Virion morphogenesis protein</fullName>
    </submittedName>
</protein>
<organism evidence="1 2">
    <name type="scientific">Pseudomonas chlororaphis</name>
    <dbReference type="NCBI Taxonomy" id="587753"/>
    <lineage>
        <taxon>Bacteria</taxon>
        <taxon>Pseudomonadati</taxon>
        <taxon>Pseudomonadota</taxon>
        <taxon>Gammaproteobacteria</taxon>
        <taxon>Pseudomonadales</taxon>
        <taxon>Pseudomonadaceae</taxon>
        <taxon>Pseudomonas</taxon>
    </lineage>
</organism>
<dbReference type="InterPro" id="IPR006522">
    <property type="entry name" value="Phage_virion_morphogenesis"/>
</dbReference>
<evidence type="ECO:0000313" key="2">
    <source>
        <dbReference type="Proteomes" id="UP000032748"/>
    </source>
</evidence>
<dbReference type="RefSeq" id="WP_045884657.1">
    <property type="nucleotide sequence ID" value="NZ_CP011110.1"/>
</dbReference>
<accession>A0A0D5Y412</accession>
<dbReference type="OrthoDB" id="2081253at2"/>
<dbReference type="Pfam" id="PF05069">
    <property type="entry name" value="Phage_tail_S"/>
    <property type="match status" value="1"/>
</dbReference>
<sequence>MFTVELDHQRLQTALRKIEWAVGDIAPLMRGIAAELASQTEENFGEEGRPEWEDLSDVTTARREKNGNWPGQMLQVSSAGLAASITTQATDSSALVGSNKPYAAMMQFGGTKSDFPHLWGDIPGRPYLPMDAEGELQPEAEEAILDLAMHHLEKAARL</sequence>
<dbReference type="EMBL" id="CP011110">
    <property type="protein sequence ID" value="AKA25697.1"/>
    <property type="molecule type" value="Genomic_DNA"/>
</dbReference>
<name>A0A0D5Y412_9PSED</name>
<dbReference type="Proteomes" id="UP000032748">
    <property type="component" value="Chromosome"/>
</dbReference>
<reference evidence="1 2" key="1">
    <citation type="journal article" date="2015" name="Mol. Plant Microbe Interact.">
        <title>Comparative Genomic Analysis of Pseudomonas chlororaphis PCL1606 Reveals New Insight into Antifungal Compounds Involved in Biocontrol.</title>
        <authorList>
            <person name="Calderon C.E."/>
            <person name="Ramos C."/>
            <person name="de Vicente A."/>
            <person name="Cazorla F.M."/>
        </authorList>
    </citation>
    <scope>NUCLEOTIDE SEQUENCE [LARGE SCALE GENOMIC DNA]</scope>
    <source>
        <strain evidence="1 2">PCL1606</strain>
    </source>
</reference>
<dbReference type="NCBIfam" id="TIGR01635">
    <property type="entry name" value="tail_comp_S"/>
    <property type="match status" value="1"/>
</dbReference>
<proteinExistence type="predicted"/>
<dbReference type="AlphaFoldDB" id="A0A0D5Y412"/>
<gene>
    <name evidence="1" type="ORF">PCL1606_42500</name>
</gene>
<dbReference type="KEGG" id="pcz:PCL1606_42500"/>